<dbReference type="CDD" id="cd02440">
    <property type="entry name" value="AdoMet_MTases"/>
    <property type="match status" value="1"/>
</dbReference>
<reference evidence="4 5" key="1">
    <citation type="submission" date="2015-04" db="EMBL/GenBank/DDBJ databases">
        <authorList>
            <person name="Heijne W.H."/>
            <person name="Fedorova N.D."/>
            <person name="Nierman W.C."/>
            <person name="Vollebregt A.W."/>
            <person name="Zhao Z."/>
            <person name="Wu L."/>
            <person name="Kumar M."/>
            <person name="Stam H."/>
            <person name="van den Berg M.A."/>
            <person name="Pel H.J."/>
        </authorList>
    </citation>
    <scope>NUCLEOTIDE SEQUENCE [LARGE SCALE GENOMIC DNA]</scope>
    <source>
        <strain evidence="4 5">CBS 393.64</strain>
    </source>
</reference>
<dbReference type="Gene3D" id="3.40.50.150">
    <property type="entry name" value="Vaccinia Virus protein VP39"/>
    <property type="match status" value="1"/>
</dbReference>
<gene>
    <name evidence="4" type="ORF">T310_10197</name>
</gene>
<evidence type="ECO:0000313" key="5">
    <source>
        <dbReference type="Proteomes" id="UP000053958"/>
    </source>
</evidence>
<keyword evidence="5" id="KW-1185">Reference proteome</keyword>
<dbReference type="STRING" id="1408163.A0A0F4YE69"/>
<dbReference type="GO" id="GO:0032259">
    <property type="term" value="P:methylation"/>
    <property type="evidence" value="ECO:0007669"/>
    <property type="project" value="UniProtKB-KW"/>
</dbReference>
<dbReference type="InterPro" id="IPR023149">
    <property type="entry name" value="Trans_acon_MeTrfase_C"/>
</dbReference>
<dbReference type="InterPro" id="IPR029063">
    <property type="entry name" value="SAM-dependent_MTases_sf"/>
</dbReference>
<feature type="domain" description="Methyltransferase" evidence="3">
    <location>
        <begin position="73"/>
        <end position="168"/>
    </location>
</feature>
<dbReference type="NCBIfam" id="NF002463">
    <property type="entry name" value="PRK01683.1"/>
    <property type="match status" value="1"/>
</dbReference>
<proteinExistence type="predicted"/>
<protein>
    <recommendedName>
        <fullName evidence="3">Methyltransferase domain-containing protein</fullName>
    </recommendedName>
</protein>
<dbReference type="PANTHER" id="PTHR43861:SF1">
    <property type="entry name" value="TRANS-ACONITATE 2-METHYLTRANSFERASE"/>
    <property type="match status" value="1"/>
</dbReference>
<dbReference type="PANTHER" id="PTHR43861">
    <property type="entry name" value="TRANS-ACONITATE 2-METHYLTRANSFERASE-RELATED"/>
    <property type="match status" value="1"/>
</dbReference>
<dbReference type="GO" id="GO:0030798">
    <property type="term" value="F:trans-aconitate 2-methyltransferase activity"/>
    <property type="evidence" value="ECO:0007669"/>
    <property type="project" value="InterPro"/>
</dbReference>
<keyword evidence="2" id="KW-0808">Transferase</keyword>
<evidence type="ECO:0000313" key="4">
    <source>
        <dbReference type="EMBL" id="KKA16211.1"/>
    </source>
</evidence>
<sequence>MSVFSASSLLFSRHLPTCFPRLTGPLQARMLSQSSYRAAKDWSADQYLKFAAERTRPARDLLAQVPLQSPKRVVDLGCGPGNSTAVLVAQYPDARVTGMDSSPDMLAKARAALPDIEFTLADLNSYRPDPEEHGPVDLFFSNAVFQWLAPAHRIRIITDLIQTQRPGGVFAFQVPDNFTEPSHAAMRATAAEEGQPWTATLRRLQPGLPPFESPRELYDAIKPFCASVNVWHTSYYHALEGHEAIVEWVKGTGLRPFIDPLAPDEREAFLRRYLERLKEAYPKNSDGTVLLKYPRLFLVAVRG</sequence>
<organism evidence="4 5">
    <name type="scientific">Rasamsonia emersonii (strain ATCC 16479 / CBS 393.64 / IMI 116815)</name>
    <dbReference type="NCBI Taxonomy" id="1408163"/>
    <lineage>
        <taxon>Eukaryota</taxon>
        <taxon>Fungi</taxon>
        <taxon>Dikarya</taxon>
        <taxon>Ascomycota</taxon>
        <taxon>Pezizomycotina</taxon>
        <taxon>Eurotiomycetes</taxon>
        <taxon>Eurotiomycetidae</taxon>
        <taxon>Eurotiales</taxon>
        <taxon>Trichocomaceae</taxon>
        <taxon>Rasamsonia</taxon>
    </lineage>
</organism>
<accession>A0A0F4YE69</accession>
<dbReference type="AlphaFoldDB" id="A0A0F4YE69"/>
<dbReference type="OrthoDB" id="66144at2759"/>
<dbReference type="Pfam" id="PF13649">
    <property type="entry name" value="Methyltransf_25"/>
    <property type="match status" value="1"/>
</dbReference>
<dbReference type="SUPFAM" id="SSF53335">
    <property type="entry name" value="S-adenosyl-L-methionine-dependent methyltransferases"/>
    <property type="match status" value="1"/>
</dbReference>
<name>A0A0F4YE69_RASE3</name>
<dbReference type="EMBL" id="LASV01000810">
    <property type="protein sequence ID" value="KKA16211.1"/>
    <property type="molecule type" value="Genomic_DNA"/>
</dbReference>
<dbReference type="InterPro" id="IPR041698">
    <property type="entry name" value="Methyltransf_25"/>
</dbReference>
<dbReference type="GeneID" id="25313265"/>
<keyword evidence="1" id="KW-0489">Methyltransferase</keyword>
<dbReference type="Proteomes" id="UP000053958">
    <property type="component" value="Unassembled WGS sequence"/>
</dbReference>
<dbReference type="RefSeq" id="XP_013322823.1">
    <property type="nucleotide sequence ID" value="XM_013467369.1"/>
</dbReference>
<evidence type="ECO:0000256" key="1">
    <source>
        <dbReference type="ARBA" id="ARBA00022603"/>
    </source>
</evidence>
<dbReference type="Gene3D" id="1.10.150.290">
    <property type="entry name" value="S-adenosyl-L-methionine-dependent methyltransferases"/>
    <property type="match status" value="1"/>
</dbReference>
<evidence type="ECO:0000256" key="2">
    <source>
        <dbReference type="ARBA" id="ARBA00022679"/>
    </source>
</evidence>
<evidence type="ECO:0000259" key="3">
    <source>
        <dbReference type="Pfam" id="PF13649"/>
    </source>
</evidence>
<comment type="caution">
    <text evidence="4">The sequence shown here is derived from an EMBL/GenBank/DDBJ whole genome shotgun (WGS) entry which is preliminary data.</text>
</comment>